<sequence length="114" mass="12822">MNVASNKGRRDFTQALIPLLPQNAVLLQFHHHTYSVCLALVDDTLCFAAFLGDEPEKAERAPAAAHSTAQAAPHSKSTWSVPNEWLASLLNTSSFHRHTAQFITRPSRRRIFKW</sequence>
<evidence type="ECO:0000256" key="1">
    <source>
        <dbReference type="SAM" id="MobiDB-lite"/>
    </source>
</evidence>
<dbReference type="AlphaFoldDB" id="A0A1B6NUK0"/>
<accession>A0A1B6NUK0</accession>
<reference evidence="2" key="1">
    <citation type="submission" date="2013-11" db="EMBL/GenBank/DDBJ databases">
        <title>Microbial diversity, functional groups and degradation webs in Northern and Southern Mediterranean and Red Sea marine crude oil polluted sites.</title>
        <authorList>
            <person name="Daffonchio D."/>
            <person name="Mapelli F."/>
            <person name="Ferrer M."/>
            <person name="Richter M."/>
            <person name="Cherif A."/>
            <person name="Malkawi H.I."/>
            <person name="Yakimov M.M."/>
            <person name="Abdel-Fattah Y.R."/>
            <person name="Blaghen M."/>
            <person name="Golyshin P.N."/>
            <person name="Kalogerakis N."/>
            <person name="Boon N."/>
            <person name="Magagnini M."/>
            <person name="Fava F."/>
        </authorList>
    </citation>
    <scope>NUCLEOTIDE SEQUENCE</scope>
</reference>
<organism evidence="2">
    <name type="scientific">marine sediment metagenome</name>
    <dbReference type="NCBI Taxonomy" id="412755"/>
    <lineage>
        <taxon>unclassified sequences</taxon>
        <taxon>metagenomes</taxon>
        <taxon>ecological metagenomes</taxon>
    </lineage>
</organism>
<name>A0A1B6NUK0_9ZZZZ</name>
<dbReference type="EMBL" id="AYSL01000730">
    <property type="protein sequence ID" value="KTF07144.1"/>
    <property type="molecule type" value="Genomic_DNA"/>
</dbReference>
<comment type="caution">
    <text evidence="2">The sequence shown here is derived from an EMBL/GenBank/DDBJ whole genome shotgun (WGS) entry which is preliminary data.</text>
</comment>
<feature type="compositionally biased region" description="Low complexity" evidence="1">
    <location>
        <begin position="61"/>
        <end position="75"/>
    </location>
</feature>
<protein>
    <submittedName>
        <fullName evidence="2">Nitrate reductase</fullName>
    </submittedName>
</protein>
<evidence type="ECO:0000313" key="2">
    <source>
        <dbReference type="EMBL" id="KTF07144.1"/>
    </source>
</evidence>
<feature type="region of interest" description="Disordered" evidence="1">
    <location>
        <begin position="58"/>
        <end position="78"/>
    </location>
</feature>
<gene>
    <name evidence="2" type="ORF">MGSAQ_001369</name>
</gene>
<proteinExistence type="predicted"/>